<keyword evidence="3" id="KW-0808">Transferase</keyword>
<dbReference type="EMBL" id="JBHMAX010000036">
    <property type="protein sequence ID" value="MFB9733477.1"/>
    <property type="molecule type" value="Genomic_DNA"/>
</dbReference>
<protein>
    <submittedName>
        <fullName evidence="3">HIT family protein</fullName>
        <ecNumber evidence="3">2.1.1.-</ecNumber>
    </submittedName>
</protein>
<keyword evidence="3" id="KW-0489">Methyltransferase</keyword>
<dbReference type="InterPro" id="IPR001310">
    <property type="entry name" value="Histidine_triad_HIT"/>
</dbReference>
<gene>
    <name evidence="3" type="ORF">ACFFN0_15620</name>
</gene>
<dbReference type="Gene3D" id="3.30.428.10">
    <property type="entry name" value="HIT-like"/>
    <property type="match status" value="1"/>
</dbReference>
<keyword evidence="4" id="KW-1185">Reference proteome</keyword>
<dbReference type="PANTHER" id="PTHR46648">
    <property type="entry name" value="HIT FAMILY PROTEIN 1"/>
    <property type="match status" value="1"/>
</dbReference>
<name>A0ABV5V6N0_9MICO</name>
<dbReference type="PROSITE" id="PS51084">
    <property type="entry name" value="HIT_2"/>
    <property type="match status" value="1"/>
</dbReference>
<organism evidence="3 4">
    <name type="scientific">Ornithinimicrobium kibberense</name>
    <dbReference type="NCBI Taxonomy" id="282060"/>
    <lineage>
        <taxon>Bacteria</taxon>
        <taxon>Bacillati</taxon>
        <taxon>Actinomycetota</taxon>
        <taxon>Actinomycetes</taxon>
        <taxon>Micrococcales</taxon>
        <taxon>Ornithinimicrobiaceae</taxon>
        <taxon>Ornithinimicrobium</taxon>
    </lineage>
</organism>
<comment type="caution">
    <text evidence="3">The sequence shown here is derived from an EMBL/GenBank/DDBJ whole genome shotgun (WGS) entry which is preliminary data.</text>
</comment>
<dbReference type="InterPro" id="IPR011146">
    <property type="entry name" value="HIT-like"/>
</dbReference>
<dbReference type="SUPFAM" id="SSF54197">
    <property type="entry name" value="HIT-like"/>
    <property type="match status" value="1"/>
</dbReference>
<reference evidence="3 4" key="1">
    <citation type="submission" date="2024-09" db="EMBL/GenBank/DDBJ databases">
        <authorList>
            <person name="Sun Q."/>
            <person name="Mori K."/>
        </authorList>
    </citation>
    <scope>NUCLEOTIDE SEQUENCE [LARGE SCALE GENOMIC DNA]</scope>
    <source>
        <strain evidence="3 4">JCM 12763</strain>
    </source>
</reference>
<evidence type="ECO:0000256" key="1">
    <source>
        <dbReference type="PROSITE-ProRule" id="PRU00464"/>
    </source>
</evidence>
<dbReference type="GO" id="GO:0032259">
    <property type="term" value="P:methylation"/>
    <property type="evidence" value="ECO:0007669"/>
    <property type="project" value="UniProtKB-KW"/>
</dbReference>
<dbReference type="PANTHER" id="PTHR46648:SF1">
    <property type="entry name" value="ADENOSINE 5'-MONOPHOSPHORAMIDASE HNT1"/>
    <property type="match status" value="1"/>
</dbReference>
<evidence type="ECO:0000259" key="2">
    <source>
        <dbReference type="PROSITE" id="PS51084"/>
    </source>
</evidence>
<dbReference type="PRINTS" id="PR00332">
    <property type="entry name" value="HISTRIAD"/>
</dbReference>
<dbReference type="Proteomes" id="UP001589613">
    <property type="component" value="Unassembled WGS sequence"/>
</dbReference>
<feature type="short sequence motif" description="Histidine triad motif" evidence="1">
    <location>
        <begin position="93"/>
        <end position="97"/>
    </location>
</feature>
<evidence type="ECO:0000313" key="3">
    <source>
        <dbReference type="EMBL" id="MFB9733477.1"/>
    </source>
</evidence>
<evidence type="ECO:0000313" key="4">
    <source>
        <dbReference type="Proteomes" id="UP001589613"/>
    </source>
</evidence>
<sequence>MLVLRDRERPGRGERRRERRADCGFHGCIPRGPGHVLIVPRRHVPSLDDLSPVEGAALWSMTQLMARGVEGKHAPAVNLHLSDGAEAEQDISHVHMHVVPRHGDDAVVIELPGTRVNRDELDRVAASLAED</sequence>
<dbReference type="RefSeq" id="WP_141339288.1">
    <property type="nucleotide sequence ID" value="NZ_JBHMAX010000036.1"/>
</dbReference>
<accession>A0ABV5V6N0</accession>
<feature type="domain" description="HIT" evidence="2">
    <location>
        <begin position="30"/>
        <end position="108"/>
    </location>
</feature>
<dbReference type="InterPro" id="IPR036265">
    <property type="entry name" value="HIT-like_sf"/>
</dbReference>
<dbReference type="Pfam" id="PF01230">
    <property type="entry name" value="HIT"/>
    <property type="match status" value="1"/>
</dbReference>
<dbReference type="EC" id="2.1.1.-" evidence="3"/>
<proteinExistence type="predicted"/>
<dbReference type="GO" id="GO:0008168">
    <property type="term" value="F:methyltransferase activity"/>
    <property type="evidence" value="ECO:0007669"/>
    <property type="project" value="UniProtKB-KW"/>
</dbReference>